<evidence type="ECO:0000256" key="1">
    <source>
        <dbReference type="SAM" id="MobiDB-lite"/>
    </source>
</evidence>
<dbReference type="RefSeq" id="XP_044554237.1">
    <property type="nucleotide sequence ID" value="XM_044688378.1"/>
</dbReference>
<feature type="region of interest" description="Disordered" evidence="1">
    <location>
        <begin position="291"/>
        <end position="311"/>
    </location>
</feature>
<comment type="caution">
    <text evidence="2">The sequence shown here is derived from an EMBL/GenBank/DDBJ whole genome shotgun (WGS) entry which is preliminary data.</text>
</comment>
<sequence length="338" mass="39385">MKNTKTQNSSVHISDHHDHDDLVNITEDDAIDHQHISASTIKDDHPSSLADSIDSQLSCYFVPLIEKLQNEIVESKAKICTIIDGYENKIAQLKSSITTTTSFPSPSLSEPHNTTSTPHSEGSSYFLTLRKSMEFHQEQLTRSRLEKEKQALQTQLKDMEKSMDKIQFSNTQYQRNLKNIEREKAELEKQIISLEKIIHQNNEKYQKLLVQTRKEKEKLLADNREEIQTLENNYQEEIRQLRQAIKKEQEKTLSFKIKFEDAEKQLSFLQHETKLKIQGLESENRRLQSDLKTAKQMDDTNKPSLSTAKSSSYSNLYSSVDRLESPRYYGRYNSNVYY</sequence>
<evidence type="ECO:0000313" key="3">
    <source>
        <dbReference type="Proteomes" id="UP000816034"/>
    </source>
</evidence>
<gene>
    <name evidence="2" type="ORF">C9374_012595</name>
</gene>
<feature type="compositionally biased region" description="Basic and acidic residues" evidence="1">
    <location>
        <begin position="291"/>
        <end position="301"/>
    </location>
</feature>
<reference evidence="2 3" key="1">
    <citation type="journal article" date="2018" name="BMC Genomics">
        <title>The genome of Naegleria lovaniensis, the basis for a comparative approach to unravel pathogenicity factors of the human pathogenic amoeba N. fowleri.</title>
        <authorList>
            <person name="Liechti N."/>
            <person name="Schurch N."/>
            <person name="Bruggmann R."/>
            <person name="Wittwer M."/>
        </authorList>
    </citation>
    <scope>NUCLEOTIDE SEQUENCE [LARGE SCALE GENOMIC DNA]</scope>
    <source>
        <strain evidence="2 3">ATCC 30569</strain>
    </source>
</reference>
<feature type="region of interest" description="Disordered" evidence="1">
    <location>
        <begin position="100"/>
        <end position="123"/>
    </location>
</feature>
<dbReference type="GeneID" id="68105049"/>
<evidence type="ECO:0000313" key="2">
    <source>
        <dbReference type="EMBL" id="KAG2392343.1"/>
    </source>
</evidence>
<feature type="compositionally biased region" description="Low complexity" evidence="1">
    <location>
        <begin position="302"/>
        <end position="311"/>
    </location>
</feature>
<name>A0AA88GWJ7_NAELO</name>
<feature type="compositionally biased region" description="Low complexity" evidence="1">
    <location>
        <begin position="100"/>
        <end position="111"/>
    </location>
</feature>
<dbReference type="AlphaFoldDB" id="A0AA88GWJ7"/>
<proteinExistence type="predicted"/>
<feature type="compositionally biased region" description="Polar residues" evidence="1">
    <location>
        <begin position="112"/>
        <end position="123"/>
    </location>
</feature>
<keyword evidence="3" id="KW-1185">Reference proteome</keyword>
<organism evidence="2 3">
    <name type="scientific">Naegleria lovaniensis</name>
    <name type="common">Amoeba</name>
    <dbReference type="NCBI Taxonomy" id="51637"/>
    <lineage>
        <taxon>Eukaryota</taxon>
        <taxon>Discoba</taxon>
        <taxon>Heterolobosea</taxon>
        <taxon>Tetramitia</taxon>
        <taxon>Eutetramitia</taxon>
        <taxon>Vahlkampfiidae</taxon>
        <taxon>Naegleria</taxon>
    </lineage>
</organism>
<accession>A0AA88GWJ7</accession>
<dbReference type="Proteomes" id="UP000816034">
    <property type="component" value="Unassembled WGS sequence"/>
</dbReference>
<dbReference type="EMBL" id="PYSW02000005">
    <property type="protein sequence ID" value="KAG2392343.1"/>
    <property type="molecule type" value="Genomic_DNA"/>
</dbReference>
<protein>
    <submittedName>
        <fullName evidence="2">Uncharacterized protein</fullName>
    </submittedName>
</protein>